<protein>
    <submittedName>
        <fullName evidence="4">TRAP dicarboxylate transporter, DctP subunit</fullName>
    </submittedName>
</protein>
<evidence type="ECO:0000256" key="2">
    <source>
        <dbReference type="ARBA" id="ARBA00022448"/>
    </source>
</evidence>
<accession>E4PLQ3</accession>
<dbReference type="EMBL" id="CP001978">
    <property type="protein sequence ID" value="ADP99840.1"/>
    <property type="molecule type" value="Genomic_DNA"/>
</dbReference>
<keyword evidence="2" id="KW-0813">Transport</keyword>
<dbReference type="PANTHER" id="PTHR33376">
    <property type="match status" value="1"/>
</dbReference>
<dbReference type="InterPro" id="IPR018389">
    <property type="entry name" value="DctP_fam"/>
</dbReference>
<dbReference type="AlphaFoldDB" id="E4PLQ3"/>
<organism evidence="4 5">
    <name type="scientific">Marinobacter adhaerens (strain DSM 23420 / HP15)</name>
    <dbReference type="NCBI Taxonomy" id="225937"/>
    <lineage>
        <taxon>Bacteria</taxon>
        <taxon>Pseudomonadati</taxon>
        <taxon>Pseudomonadota</taxon>
        <taxon>Gammaproteobacteria</taxon>
        <taxon>Pseudomonadales</taxon>
        <taxon>Marinobacteraceae</taxon>
        <taxon>Marinobacter</taxon>
    </lineage>
</organism>
<dbReference type="Gene3D" id="3.40.190.170">
    <property type="entry name" value="Bacterial extracellular solute-binding protein, family 7"/>
    <property type="match status" value="1"/>
</dbReference>
<dbReference type="Pfam" id="PF03480">
    <property type="entry name" value="DctP"/>
    <property type="match status" value="1"/>
</dbReference>
<evidence type="ECO:0000256" key="3">
    <source>
        <dbReference type="ARBA" id="ARBA00022729"/>
    </source>
</evidence>
<dbReference type="STRING" id="225937.HP15_4076"/>
<dbReference type="PATRIC" id="fig|225937.3.peg.4099"/>
<dbReference type="CDD" id="cd13668">
    <property type="entry name" value="PBP2_TRAP_UehA_TeaA"/>
    <property type="match status" value="1"/>
</dbReference>
<comment type="similarity">
    <text evidence="1">Belongs to the bacterial solute-binding protein 7 family.</text>
</comment>
<evidence type="ECO:0000313" key="5">
    <source>
        <dbReference type="Proteomes" id="UP000007077"/>
    </source>
</evidence>
<dbReference type="NCBIfam" id="NF037995">
    <property type="entry name" value="TRAP_S1"/>
    <property type="match status" value="1"/>
</dbReference>
<dbReference type="GO" id="GO:0055085">
    <property type="term" value="P:transmembrane transport"/>
    <property type="evidence" value="ECO:0007669"/>
    <property type="project" value="InterPro"/>
</dbReference>
<keyword evidence="3" id="KW-0732">Signal</keyword>
<gene>
    <name evidence="4" type="ordered locus">HP15_4076</name>
</gene>
<dbReference type="HOGENOM" id="CLU_036176_1_0_6"/>
<evidence type="ECO:0000313" key="4">
    <source>
        <dbReference type="EMBL" id="ADP99840.1"/>
    </source>
</evidence>
<reference evidence="5" key="2">
    <citation type="submission" date="2010-02" db="EMBL/GenBank/DDBJ databases">
        <title>Complete genome sequence of Marinobacter adhaerens type strain (HP15).</title>
        <authorList>
            <person name="Gaerdes A.A.M."/>
            <person name="Kaeppel E."/>
            <person name="Shezad A."/>
            <person name="Seebah S."/>
            <person name="Teeling H."/>
            <person name="Yarza P."/>
            <person name="Gloeckner F.O."/>
            <person name="Ullrich M.S."/>
        </authorList>
    </citation>
    <scope>NUCLEOTIDE SEQUENCE [LARGE SCALE GENOMIC DNA]</scope>
    <source>
        <strain evidence="5">DSM 23420 / HP15</strain>
    </source>
</reference>
<sequence length="374" mass="42243">MFWPFSCENHFVLPVFINVTINFSKKTNGENPMSSMSKFKKLAGISAFAFAAMTMANSVNAANWRYAHEEYEGDVQDVFAYKFKEYIEDNSDHTLQVYRFGELGESDDIMEQTQAGILNFVNQSPGFTGSLIPEAQIFFIPYLMPTDMDTVIEFFRTSKAINEDFPELYAEKGLELLKMYPEGEMVVTVDEPVTQPEDFNNKKIRVMTNPLLSETYSAFGATPTPLPWGEVYGALQTNMIQGQENPIFWIESGGLYEVSPNLVFTKHGWFTTAMMANQDFYNGLSDADKKLVQDAADFAFEEIIVHIDGLADEALAKIQKASDEVTVTRLNDEQIEAFKARAPQVEEKFIEMTGDSGEELLNQFKADLEAVQNN</sequence>
<reference evidence="4 5" key="1">
    <citation type="journal article" date="2010" name="Stand. Genomic Sci.">
        <title>Complete genome sequence of Marinobacter adhaerens type strain (HP15), a diatom-interacting marine microorganism.</title>
        <authorList>
            <person name="Gardes A."/>
            <person name="Kaeppel E."/>
            <person name="Shehzad A."/>
            <person name="Seebah S."/>
            <person name="Teeling H."/>
            <person name="Yarza P."/>
            <person name="Glockner F.O."/>
            <person name="Grossart H.P."/>
            <person name="Ullrich M.S."/>
        </authorList>
    </citation>
    <scope>NUCLEOTIDE SEQUENCE [LARGE SCALE GENOMIC DNA]</scope>
    <source>
        <strain evidence="5">DSM 23420 / HP15</strain>
    </source>
</reference>
<dbReference type="eggNOG" id="COG1638">
    <property type="taxonomic scope" value="Bacteria"/>
</dbReference>
<proteinExistence type="inferred from homology"/>
<dbReference type="Proteomes" id="UP000007077">
    <property type="component" value="Chromosome"/>
</dbReference>
<evidence type="ECO:0000256" key="1">
    <source>
        <dbReference type="ARBA" id="ARBA00009023"/>
    </source>
</evidence>
<dbReference type="InterPro" id="IPR038404">
    <property type="entry name" value="TRAP_DctP_sf"/>
</dbReference>
<name>E4PLQ3_MARAH</name>
<dbReference type="KEGG" id="mad:HP15_4076"/>
<dbReference type="PANTHER" id="PTHR33376:SF7">
    <property type="entry name" value="C4-DICARBOXYLATE-BINDING PROTEIN DCTB"/>
    <property type="match status" value="1"/>
</dbReference>